<evidence type="ECO:0000313" key="1">
    <source>
        <dbReference type="EMBL" id="JAH18830.1"/>
    </source>
</evidence>
<organism evidence="1">
    <name type="scientific">Anguilla anguilla</name>
    <name type="common">European freshwater eel</name>
    <name type="synonym">Muraena anguilla</name>
    <dbReference type="NCBI Taxonomy" id="7936"/>
    <lineage>
        <taxon>Eukaryota</taxon>
        <taxon>Metazoa</taxon>
        <taxon>Chordata</taxon>
        <taxon>Craniata</taxon>
        <taxon>Vertebrata</taxon>
        <taxon>Euteleostomi</taxon>
        <taxon>Actinopterygii</taxon>
        <taxon>Neopterygii</taxon>
        <taxon>Teleostei</taxon>
        <taxon>Anguilliformes</taxon>
        <taxon>Anguillidae</taxon>
        <taxon>Anguilla</taxon>
    </lineage>
</organism>
<protein>
    <submittedName>
        <fullName evidence="1">Uncharacterized protein</fullName>
    </submittedName>
</protein>
<reference evidence="1" key="2">
    <citation type="journal article" date="2015" name="Fish Shellfish Immunol.">
        <title>Early steps in the European eel (Anguilla anguilla)-Vibrio vulnificus interaction in the gills: Role of the RtxA13 toxin.</title>
        <authorList>
            <person name="Callol A."/>
            <person name="Pajuelo D."/>
            <person name="Ebbesson L."/>
            <person name="Teles M."/>
            <person name="MacKenzie S."/>
            <person name="Amaro C."/>
        </authorList>
    </citation>
    <scope>NUCLEOTIDE SEQUENCE</scope>
</reference>
<name>A0A0E9QRF5_ANGAN</name>
<reference evidence="1" key="1">
    <citation type="submission" date="2014-11" db="EMBL/GenBank/DDBJ databases">
        <authorList>
            <person name="Amaro Gonzalez C."/>
        </authorList>
    </citation>
    <scope>NUCLEOTIDE SEQUENCE</scope>
</reference>
<sequence>MNANQIPLPPFIYLYNLHNYGSILHKQS</sequence>
<accession>A0A0E9QRF5</accession>
<dbReference type="AlphaFoldDB" id="A0A0E9QRF5"/>
<proteinExistence type="predicted"/>
<dbReference type="EMBL" id="GBXM01089747">
    <property type="protein sequence ID" value="JAH18830.1"/>
    <property type="molecule type" value="Transcribed_RNA"/>
</dbReference>